<gene>
    <name evidence="2" type="ORF">c2_g1_i1</name>
</gene>
<dbReference type="EMBL" id="GDHF01020941">
    <property type="protein sequence ID" value="JAI31373.1"/>
    <property type="molecule type" value="Transcribed_RNA"/>
</dbReference>
<name>A0A0K8UXW6_BACLA</name>
<protein>
    <recommendedName>
        <fullName evidence="1">RNase H type-1 domain-containing protein</fullName>
    </recommendedName>
</protein>
<feature type="domain" description="RNase H type-1" evidence="1">
    <location>
        <begin position="28"/>
        <end position="156"/>
    </location>
</feature>
<evidence type="ECO:0000259" key="1">
    <source>
        <dbReference type="PROSITE" id="PS50879"/>
    </source>
</evidence>
<reference evidence="2" key="1">
    <citation type="submission" date="2015-06" db="EMBL/GenBank/DDBJ databases">
        <authorList>
            <person name="Hoefler B.C."/>
            <person name="Straight P.D."/>
        </authorList>
    </citation>
    <scope>NUCLEOTIDE SEQUENCE</scope>
</reference>
<dbReference type="InterPro" id="IPR002156">
    <property type="entry name" value="RNaseH_domain"/>
</dbReference>
<sequence length="158" mass="18426">MVNFRKKFKVSLCCKAEWNDTNLELMLSNSTSRWYTDGLKMSKEIGAGIVGPRTKHSTLMEEFPSIFQAEVFEINRCIEINLHRNYRNERIAILSDSQVMLKTIFSYEIKSVLVQECRERLNSRAERNQVHLIWVPGHRDVAGNELVNELARSAPPRW</sequence>
<dbReference type="SUPFAM" id="SSF53098">
    <property type="entry name" value="Ribonuclease H-like"/>
    <property type="match status" value="1"/>
</dbReference>
<evidence type="ECO:0000313" key="2">
    <source>
        <dbReference type="EMBL" id="JAI31373.1"/>
    </source>
</evidence>
<organism evidence="2">
    <name type="scientific">Bactrocera latifrons</name>
    <name type="common">Malaysian fruit fly</name>
    <name type="synonym">Chaetodacus latifrons</name>
    <dbReference type="NCBI Taxonomy" id="174628"/>
    <lineage>
        <taxon>Eukaryota</taxon>
        <taxon>Metazoa</taxon>
        <taxon>Ecdysozoa</taxon>
        <taxon>Arthropoda</taxon>
        <taxon>Hexapoda</taxon>
        <taxon>Insecta</taxon>
        <taxon>Pterygota</taxon>
        <taxon>Neoptera</taxon>
        <taxon>Endopterygota</taxon>
        <taxon>Diptera</taxon>
        <taxon>Brachycera</taxon>
        <taxon>Muscomorpha</taxon>
        <taxon>Tephritoidea</taxon>
        <taxon>Tephritidae</taxon>
        <taxon>Bactrocera</taxon>
        <taxon>Bactrocera</taxon>
    </lineage>
</organism>
<dbReference type="Gene3D" id="3.30.420.10">
    <property type="entry name" value="Ribonuclease H-like superfamily/Ribonuclease H"/>
    <property type="match status" value="1"/>
</dbReference>
<proteinExistence type="predicted"/>
<dbReference type="GO" id="GO:0004523">
    <property type="term" value="F:RNA-DNA hybrid ribonuclease activity"/>
    <property type="evidence" value="ECO:0007669"/>
    <property type="project" value="InterPro"/>
</dbReference>
<dbReference type="PROSITE" id="PS50879">
    <property type="entry name" value="RNASE_H_1"/>
    <property type="match status" value="1"/>
</dbReference>
<dbReference type="Pfam" id="PF00075">
    <property type="entry name" value="RNase_H"/>
    <property type="match status" value="1"/>
</dbReference>
<dbReference type="CDD" id="cd09276">
    <property type="entry name" value="Rnase_HI_RT_non_LTR"/>
    <property type="match status" value="1"/>
</dbReference>
<dbReference type="GO" id="GO:0003676">
    <property type="term" value="F:nucleic acid binding"/>
    <property type="evidence" value="ECO:0007669"/>
    <property type="project" value="InterPro"/>
</dbReference>
<dbReference type="OrthoDB" id="8068988at2759"/>
<dbReference type="InterPro" id="IPR012337">
    <property type="entry name" value="RNaseH-like_sf"/>
</dbReference>
<dbReference type="AlphaFoldDB" id="A0A0K8UXW6"/>
<dbReference type="InterPro" id="IPR036397">
    <property type="entry name" value="RNaseH_sf"/>
</dbReference>
<accession>A0A0K8UXW6</accession>